<evidence type="ECO:0000313" key="3">
    <source>
        <dbReference type="Proteomes" id="UP001317742"/>
    </source>
</evidence>
<reference evidence="2 3" key="1">
    <citation type="submission" date="2022-08" db="EMBL/GenBank/DDBJ databases">
        <title>Genome Sequence of the sulphate-reducing bacterium, Pseudodesulfovibrio sp. SYK.</title>
        <authorList>
            <person name="Kondo R."/>
            <person name="Kataoka T."/>
        </authorList>
    </citation>
    <scope>NUCLEOTIDE SEQUENCE [LARGE SCALE GENOMIC DNA]</scope>
    <source>
        <strain evidence="2 3">SYK</strain>
    </source>
</reference>
<keyword evidence="3" id="KW-1185">Reference proteome</keyword>
<organism evidence="2 3">
    <name type="scientific">Pseudodesulfovibrio nedwellii</name>
    <dbReference type="NCBI Taxonomy" id="2973072"/>
    <lineage>
        <taxon>Bacteria</taxon>
        <taxon>Pseudomonadati</taxon>
        <taxon>Thermodesulfobacteriota</taxon>
        <taxon>Desulfovibrionia</taxon>
        <taxon>Desulfovibrionales</taxon>
        <taxon>Desulfovibrionaceae</taxon>
    </lineage>
</organism>
<dbReference type="SUPFAM" id="SSF51905">
    <property type="entry name" value="FAD/NAD(P)-binding domain"/>
    <property type="match status" value="1"/>
</dbReference>
<gene>
    <name evidence="2" type="ORF">SYK_15400</name>
</gene>
<proteinExistence type="predicted"/>
<dbReference type="PANTHER" id="PTHR13847:SF281">
    <property type="entry name" value="FAD DEPENDENT OXIDOREDUCTASE DOMAIN-CONTAINING PROTEIN"/>
    <property type="match status" value="1"/>
</dbReference>
<protein>
    <recommendedName>
        <fullName evidence="1">FAD dependent oxidoreductase domain-containing protein</fullName>
    </recommendedName>
</protein>
<dbReference type="InterPro" id="IPR036188">
    <property type="entry name" value="FAD/NAD-bd_sf"/>
</dbReference>
<name>A0ABN6S5S8_9BACT</name>
<evidence type="ECO:0000259" key="1">
    <source>
        <dbReference type="Pfam" id="PF01266"/>
    </source>
</evidence>
<dbReference type="InterPro" id="IPR006076">
    <property type="entry name" value="FAD-dep_OxRdtase"/>
</dbReference>
<dbReference type="RefSeq" id="WP_281763039.1">
    <property type="nucleotide sequence ID" value="NZ_AP026709.1"/>
</dbReference>
<dbReference type="Pfam" id="PF01266">
    <property type="entry name" value="DAO"/>
    <property type="match status" value="1"/>
</dbReference>
<dbReference type="Gene3D" id="3.30.9.10">
    <property type="entry name" value="D-Amino Acid Oxidase, subunit A, domain 2"/>
    <property type="match status" value="1"/>
</dbReference>
<sequence>MHEVKLFPTTTGQSWLEMSSYKDHTFKSPADMSDKYDFIIVGGGYGGYGAASRLAELNPDKSIALIEAIKIGNNDSGKNAGFIIDVPHDFGDTGSSSFEDNKMYFKLNTAIIGRMRDTINNSGIDVDWRDSGKYVCCCHPRSYKMIDTEVHDLEKMGVNYKIFEGEELNRRLGTKYYTKALYTAGSTLVNPADVLRGLCTTLPDNVEIFEETPVLRIDEGSTMSVVLKNGRTITGGHVIVTGGPFIEQFGIVKNVFCPVLSYGAFSRKLTDNELRDFEGVEPWGCTAGHPAGTTVRYTADQRIYVRNGFAFNSQLTTSHQRIQQSIPKLRKAFENRFPNLRHVNFEFVYGGMINMTMNYRPLMMQKSSNLFASACGEGAGVAKTCMMGHYIAEWISGVQSEELNFLRRIAKPSWLPPDPFRTAGARVRLAWEEFNAKDEI</sequence>
<dbReference type="PANTHER" id="PTHR13847">
    <property type="entry name" value="SARCOSINE DEHYDROGENASE-RELATED"/>
    <property type="match status" value="1"/>
</dbReference>
<evidence type="ECO:0000313" key="2">
    <source>
        <dbReference type="EMBL" id="BDQ37180.1"/>
    </source>
</evidence>
<dbReference type="Gene3D" id="3.50.50.60">
    <property type="entry name" value="FAD/NAD(P)-binding domain"/>
    <property type="match status" value="1"/>
</dbReference>
<accession>A0ABN6S5S8</accession>
<dbReference type="EMBL" id="AP026709">
    <property type="protein sequence ID" value="BDQ37180.1"/>
    <property type="molecule type" value="Genomic_DNA"/>
</dbReference>
<feature type="domain" description="FAD dependent oxidoreductase" evidence="1">
    <location>
        <begin position="37"/>
        <end position="394"/>
    </location>
</feature>
<dbReference type="Proteomes" id="UP001317742">
    <property type="component" value="Chromosome"/>
</dbReference>